<accession>A0A101EQ91</accession>
<feature type="binding site" evidence="6">
    <location>
        <position position="28"/>
    </location>
    <ligand>
        <name>substrate</name>
    </ligand>
</feature>
<evidence type="ECO:0000256" key="1">
    <source>
        <dbReference type="ARBA" id="ARBA00000223"/>
    </source>
</evidence>
<dbReference type="HAMAP" id="MF_01661">
    <property type="entry name" value="D_rib_pyranase"/>
    <property type="match status" value="1"/>
</dbReference>
<evidence type="ECO:0000313" key="8">
    <source>
        <dbReference type="Proteomes" id="UP000058636"/>
    </source>
</evidence>
<dbReference type="InterPro" id="IPR007721">
    <property type="entry name" value="RbsD_FucU"/>
</dbReference>
<evidence type="ECO:0000256" key="4">
    <source>
        <dbReference type="ARBA" id="ARBA00023235"/>
    </source>
</evidence>
<dbReference type="GO" id="GO:0005829">
    <property type="term" value="C:cytosol"/>
    <property type="evidence" value="ECO:0007669"/>
    <property type="project" value="TreeGrafter"/>
</dbReference>
<dbReference type="PANTHER" id="PTHR37831:SF1">
    <property type="entry name" value="D-RIBOSE PYRANASE"/>
    <property type="match status" value="1"/>
</dbReference>
<evidence type="ECO:0000256" key="6">
    <source>
        <dbReference type="HAMAP-Rule" id="MF_01661"/>
    </source>
</evidence>
<dbReference type="PANTHER" id="PTHR37831">
    <property type="entry name" value="D-RIBOSE PYRANASE"/>
    <property type="match status" value="1"/>
</dbReference>
<dbReference type="PATRIC" id="fig|93930.3.peg.231"/>
<dbReference type="InterPro" id="IPR023750">
    <property type="entry name" value="RbsD-like_sf"/>
</dbReference>
<dbReference type="UniPathway" id="UPA00916">
    <property type="reaction ID" value="UER00888"/>
</dbReference>
<name>A0A101EQ91_9THEM</name>
<protein>
    <recommendedName>
        <fullName evidence="2 6">D-ribose pyranase</fullName>
        <ecNumber evidence="2 6">5.4.99.62</ecNumber>
    </recommendedName>
</protein>
<comment type="pathway">
    <text evidence="6">Carbohydrate metabolism; D-ribose degradation; D-ribose 5-phosphate from beta-D-ribopyranose: step 1/2.</text>
</comment>
<evidence type="ECO:0000256" key="5">
    <source>
        <dbReference type="ARBA" id="ARBA00023277"/>
    </source>
</evidence>
<dbReference type="FunFam" id="3.40.1650.10:FF:000004">
    <property type="entry name" value="D-ribose pyranase"/>
    <property type="match status" value="1"/>
</dbReference>
<dbReference type="SUPFAM" id="SSF102546">
    <property type="entry name" value="RbsD-like"/>
    <property type="match status" value="1"/>
</dbReference>
<feature type="binding site" evidence="6">
    <location>
        <begin position="124"/>
        <end position="126"/>
    </location>
    <ligand>
        <name>substrate</name>
    </ligand>
</feature>
<dbReference type="Gene3D" id="3.40.1650.10">
    <property type="entry name" value="RbsD-like domain"/>
    <property type="match status" value="1"/>
</dbReference>
<dbReference type="EC" id="5.4.99.62" evidence="2 6"/>
<gene>
    <name evidence="6" type="primary">rbsD</name>
    <name evidence="7" type="ORF">XD57_1220</name>
</gene>
<dbReference type="GO" id="GO:0062193">
    <property type="term" value="F:D-ribose pyranase activity"/>
    <property type="evidence" value="ECO:0007669"/>
    <property type="project" value="UniProtKB-EC"/>
</dbReference>
<dbReference type="GO" id="GO:0016872">
    <property type="term" value="F:intramolecular lyase activity"/>
    <property type="evidence" value="ECO:0007669"/>
    <property type="project" value="UniProtKB-UniRule"/>
</dbReference>
<dbReference type="NCBIfam" id="NF008761">
    <property type="entry name" value="PRK11797.1"/>
    <property type="match status" value="1"/>
</dbReference>
<dbReference type="GO" id="GO:0048029">
    <property type="term" value="F:monosaccharide binding"/>
    <property type="evidence" value="ECO:0007669"/>
    <property type="project" value="InterPro"/>
</dbReference>
<sequence>MKRVGILNSTISEMVANMGHTDMLAIVDMGFPIPDGAKKVDLVVDKGKPGLLEVVEVILKELEVEKIILAEEMNEKNPETRDLLINLVGKNNSNVKIEFVPHEEFKKISRTSKGFVRTGADRPYSNVILVSGVIF</sequence>
<dbReference type="Pfam" id="PF05025">
    <property type="entry name" value="RbsD_FucU"/>
    <property type="match status" value="1"/>
</dbReference>
<comment type="catalytic activity">
    <reaction evidence="1 6">
        <text>beta-D-ribopyranose = beta-D-ribofuranose</text>
        <dbReference type="Rhea" id="RHEA:25432"/>
        <dbReference type="ChEBI" id="CHEBI:27476"/>
        <dbReference type="ChEBI" id="CHEBI:47002"/>
        <dbReference type="EC" id="5.4.99.62"/>
    </reaction>
</comment>
<dbReference type="InterPro" id="IPR023064">
    <property type="entry name" value="D-ribose_pyranase"/>
</dbReference>
<feature type="active site" description="Proton donor" evidence="6">
    <location>
        <position position="20"/>
    </location>
</feature>
<reference evidence="7 8" key="1">
    <citation type="journal article" date="2015" name="MBio">
        <title>Genome-Resolved Metagenomic Analysis Reveals Roles for Candidate Phyla and Other Microbial Community Members in Biogeochemical Transformations in Oil Reservoirs.</title>
        <authorList>
            <person name="Hu P."/>
            <person name="Tom L."/>
            <person name="Singh A."/>
            <person name="Thomas B.C."/>
            <person name="Baker B.J."/>
            <person name="Piceno Y.M."/>
            <person name="Andersen G.L."/>
            <person name="Banfield J.F."/>
        </authorList>
    </citation>
    <scope>NUCLEOTIDE SEQUENCE [LARGE SCALE GENOMIC DNA]</scope>
    <source>
        <strain evidence="7">46_26</strain>
    </source>
</reference>
<dbReference type="OMA" id="EQTPYAN"/>
<dbReference type="SMR" id="A0A101EQ91"/>
<keyword evidence="5 6" id="KW-0119">Carbohydrate metabolism</keyword>
<organism evidence="7 8">
    <name type="scientific">Thermotoga petrophila</name>
    <dbReference type="NCBI Taxonomy" id="93929"/>
    <lineage>
        <taxon>Bacteria</taxon>
        <taxon>Thermotogati</taxon>
        <taxon>Thermotogota</taxon>
        <taxon>Thermotogae</taxon>
        <taxon>Thermotogales</taxon>
        <taxon>Thermotogaceae</taxon>
        <taxon>Thermotoga</taxon>
    </lineage>
</organism>
<keyword evidence="4 6" id="KW-0413">Isomerase</keyword>
<feature type="binding site" evidence="6">
    <location>
        <position position="102"/>
    </location>
    <ligand>
        <name>substrate</name>
    </ligand>
</feature>
<comment type="function">
    <text evidence="6">Catalyzes the interconversion of beta-pyran and beta-furan forms of D-ribose.</text>
</comment>
<dbReference type="GO" id="GO:0019303">
    <property type="term" value="P:D-ribose catabolic process"/>
    <property type="evidence" value="ECO:0007669"/>
    <property type="project" value="UniProtKB-UniRule"/>
</dbReference>
<keyword evidence="3 6" id="KW-0963">Cytoplasm</keyword>
<evidence type="ECO:0000256" key="2">
    <source>
        <dbReference type="ARBA" id="ARBA00012862"/>
    </source>
</evidence>
<dbReference type="EMBL" id="LGFG01000110">
    <property type="protein sequence ID" value="KUK22684.1"/>
    <property type="molecule type" value="Genomic_DNA"/>
</dbReference>
<evidence type="ECO:0000256" key="3">
    <source>
        <dbReference type="ARBA" id="ARBA00022490"/>
    </source>
</evidence>
<dbReference type="Proteomes" id="UP000058636">
    <property type="component" value="Unassembled WGS sequence"/>
</dbReference>
<dbReference type="AlphaFoldDB" id="A0A101EQ91"/>
<comment type="subcellular location">
    <subcellularLocation>
        <location evidence="6">Cytoplasm</location>
    </subcellularLocation>
</comment>
<comment type="caution">
    <text evidence="7">The sequence shown here is derived from an EMBL/GenBank/DDBJ whole genome shotgun (WGS) entry which is preliminary data.</text>
</comment>
<comment type="similarity">
    <text evidence="6">Belongs to the RbsD / FucU family. RbsD subfamily.</text>
</comment>
<proteinExistence type="inferred from homology"/>
<evidence type="ECO:0000313" key="7">
    <source>
        <dbReference type="EMBL" id="KUK22684.1"/>
    </source>
</evidence>
<comment type="subunit">
    <text evidence="6">Homodecamer.</text>
</comment>